<sequence>MNGLCDDPFPARFVERLIHKFETHGVFTDLPKSGRPSISDEQVQDVQESLDSGQSTSHLQQIFSARDITRDTGITKTTVLRILKTRLRMHPYRLRMLHELKEGDHQA</sequence>
<reference evidence="1" key="1">
    <citation type="submission" date="2024-02" db="EMBL/GenBank/DDBJ databases">
        <authorList>
            <consortium name="ELIXIR-Norway"/>
            <consortium name="Elixir Norway"/>
        </authorList>
    </citation>
    <scope>NUCLEOTIDE SEQUENCE</scope>
</reference>
<protein>
    <recommendedName>
        <fullName evidence="3">DUF4817 domain-containing protein</fullName>
    </recommendedName>
</protein>
<organism evidence="1 2">
    <name type="scientific">Sphagnum jensenii</name>
    <dbReference type="NCBI Taxonomy" id="128206"/>
    <lineage>
        <taxon>Eukaryota</taxon>
        <taxon>Viridiplantae</taxon>
        <taxon>Streptophyta</taxon>
        <taxon>Embryophyta</taxon>
        <taxon>Bryophyta</taxon>
        <taxon>Sphagnophytina</taxon>
        <taxon>Sphagnopsida</taxon>
        <taxon>Sphagnales</taxon>
        <taxon>Sphagnaceae</taxon>
        <taxon>Sphagnum</taxon>
    </lineage>
</organism>
<keyword evidence="2" id="KW-1185">Reference proteome</keyword>
<accession>A0ABP0VIY5</accession>
<gene>
    <name evidence="1" type="ORF">CSSPJE1EN1_LOCUS29770</name>
</gene>
<dbReference type="EMBL" id="CAXAQS010001027">
    <property type="protein sequence ID" value="CAK9254392.1"/>
    <property type="molecule type" value="Genomic_DNA"/>
</dbReference>
<name>A0ABP0VIY5_9BRYO</name>
<dbReference type="Proteomes" id="UP001497444">
    <property type="component" value="Unassembled WGS sequence"/>
</dbReference>
<comment type="caution">
    <text evidence="1">The sequence shown here is derived from an EMBL/GenBank/DDBJ whole genome shotgun (WGS) entry which is preliminary data.</text>
</comment>
<evidence type="ECO:0000313" key="1">
    <source>
        <dbReference type="EMBL" id="CAK9254392.1"/>
    </source>
</evidence>
<evidence type="ECO:0000313" key="2">
    <source>
        <dbReference type="Proteomes" id="UP001497444"/>
    </source>
</evidence>
<evidence type="ECO:0008006" key="3">
    <source>
        <dbReference type="Google" id="ProtNLM"/>
    </source>
</evidence>
<proteinExistence type="predicted"/>